<reference evidence="1 2" key="1">
    <citation type="journal article" date="2021" name="Sci. Rep.">
        <title>Chromosome anchoring in Senegalese sole (Solea senegalensis) reveals sex-associated markers and genome rearrangements in flatfish.</title>
        <authorList>
            <person name="Guerrero-Cozar I."/>
            <person name="Gomez-Garrido J."/>
            <person name="Berbel C."/>
            <person name="Martinez-Blanch J.F."/>
            <person name="Alioto T."/>
            <person name="Claros M.G."/>
            <person name="Gagnaire P.A."/>
            <person name="Manchado M."/>
        </authorList>
    </citation>
    <scope>NUCLEOTIDE SEQUENCE [LARGE SCALE GENOMIC DNA]</scope>
    <source>
        <strain evidence="1">Sse05_10M</strain>
    </source>
</reference>
<dbReference type="Proteomes" id="UP000693946">
    <property type="component" value="Linkage Group LG18"/>
</dbReference>
<organism evidence="1 2">
    <name type="scientific">Solea senegalensis</name>
    <name type="common">Senegalese sole</name>
    <dbReference type="NCBI Taxonomy" id="28829"/>
    <lineage>
        <taxon>Eukaryota</taxon>
        <taxon>Metazoa</taxon>
        <taxon>Chordata</taxon>
        <taxon>Craniata</taxon>
        <taxon>Vertebrata</taxon>
        <taxon>Euteleostomi</taxon>
        <taxon>Actinopterygii</taxon>
        <taxon>Neopterygii</taxon>
        <taxon>Teleostei</taxon>
        <taxon>Neoteleostei</taxon>
        <taxon>Acanthomorphata</taxon>
        <taxon>Carangaria</taxon>
        <taxon>Pleuronectiformes</taxon>
        <taxon>Pleuronectoidei</taxon>
        <taxon>Soleidae</taxon>
        <taxon>Solea</taxon>
    </lineage>
</organism>
<sequence length="120" mass="13619">MESGSVTIRLMTVGTEYSLIVVEEEEEEEEDEEDEDIEDLIVLCCCGNLGPVREPSSYLLINSLQDNVARCFLLVVEKNEEEEEEVAEEEKAALEACDCVTYFQPCHKLSVCPQDFACEW</sequence>
<name>A0AAV6RMJ1_SOLSE</name>
<comment type="caution">
    <text evidence="1">The sequence shown here is derived from an EMBL/GenBank/DDBJ whole genome shotgun (WGS) entry which is preliminary data.</text>
</comment>
<dbReference type="AlphaFoldDB" id="A0AAV6RMJ1"/>
<keyword evidence="2" id="KW-1185">Reference proteome</keyword>
<gene>
    <name evidence="1" type="ORF">JOB18_013795</name>
</gene>
<dbReference type="EMBL" id="JAGKHQ010000010">
    <property type="protein sequence ID" value="KAG7506707.1"/>
    <property type="molecule type" value="Genomic_DNA"/>
</dbReference>
<protein>
    <submittedName>
        <fullName evidence="1">Uncharacterized protein</fullName>
    </submittedName>
</protein>
<accession>A0AAV6RMJ1</accession>
<evidence type="ECO:0000313" key="2">
    <source>
        <dbReference type="Proteomes" id="UP000693946"/>
    </source>
</evidence>
<evidence type="ECO:0000313" key="1">
    <source>
        <dbReference type="EMBL" id="KAG7506707.1"/>
    </source>
</evidence>
<proteinExistence type="predicted"/>